<keyword evidence="5" id="KW-1185">Reference proteome</keyword>
<sequence length="252" mass="27066">MSIALDRMFTGGIGPRLTAEVGGKLTEDQMFRSPHKAAAAAEEEGSCSSSIGRDSDCSDTGSDGGGSSEETEVQSSYKGPLDTMDALEESLPIRRSISKFYCGKSKSFTSLADASSSSSSTKDLAKPENPFNRKRKIFLSCANISDLHRNIHIKPFKGGLSKRPMNSSRSSSPISSTESHNNHQPRLPPLHPQLKVSALSTATRSNWDDNNNTSPPQKSFSSSLRSFSLSDLSGVSLSASYVSPMDEQKGLH</sequence>
<evidence type="ECO:0000256" key="1">
    <source>
        <dbReference type="ARBA" id="ARBA00004123"/>
    </source>
</evidence>
<dbReference type="GO" id="GO:0006950">
    <property type="term" value="P:response to stress"/>
    <property type="evidence" value="ECO:0007669"/>
    <property type="project" value="UniProtKB-ARBA"/>
</dbReference>
<dbReference type="Proteomes" id="UP001179952">
    <property type="component" value="Unassembled WGS sequence"/>
</dbReference>
<dbReference type="GO" id="GO:0005634">
    <property type="term" value="C:nucleus"/>
    <property type="evidence" value="ECO:0007669"/>
    <property type="project" value="UniProtKB-SubCell"/>
</dbReference>
<dbReference type="AlphaFoldDB" id="A0AAV9AIC5"/>
<reference evidence="4" key="2">
    <citation type="submission" date="2023-06" db="EMBL/GenBank/DDBJ databases">
        <authorList>
            <person name="Ma L."/>
            <person name="Liu K.-W."/>
            <person name="Li Z."/>
            <person name="Hsiao Y.-Y."/>
            <person name="Qi Y."/>
            <person name="Fu T."/>
            <person name="Tang G."/>
            <person name="Zhang D."/>
            <person name="Sun W.-H."/>
            <person name="Liu D.-K."/>
            <person name="Li Y."/>
            <person name="Chen G.-Z."/>
            <person name="Liu X.-D."/>
            <person name="Liao X.-Y."/>
            <person name="Jiang Y.-T."/>
            <person name="Yu X."/>
            <person name="Hao Y."/>
            <person name="Huang J."/>
            <person name="Zhao X.-W."/>
            <person name="Ke S."/>
            <person name="Chen Y.-Y."/>
            <person name="Wu W.-L."/>
            <person name="Hsu J.-L."/>
            <person name="Lin Y.-F."/>
            <person name="Huang M.-D."/>
            <person name="Li C.-Y."/>
            <person name="Huang L."/>
            <person name="Wang Z.-W."/>
            <person name="Zhao X."/>
            <person name="Zhong W.-Y."/>
            <person name="Peng D.-H."/>
            <person name="Ahmad S."/>
            <person name="Lan S."/>
            <person name="Zhang J.-S."/>
            <person name="Tsai W.-C."/>
            <person name="Van De Peer Y."/>
            <person name="Liu Z.-J."/>
        </authorList>
    </citation>
    <scope>NUCLEOTIDE SEQUENCE</scope>
    <source>
        <strain evidence="4">SCP</strain>
        <tissue evidence="4">Leaves</tissue>
    </source>
</reference>
<keyword evidence="2" id="KW-0539">Nucleus</keyword>
<feature type="region of interest" description="Disordered" evidence="3">
    <location>
        <begin position="204"/>
        <end position="223"/>
    </location>
</feature>
<accession>A0AAV9AIC5</accession>
<dbReference type="PANTHER" id="PTHR33172">
    <property type="entry name" value="OS08G0516900 PROTEIN"/>
    <property type="match status" value="1"/>
</dbReference>
<comment type="caution">
    <text evidence="4">The sequence shown here is derived from an EMBL/GenBank/DDBJ whole genome shotgun (WGS) entry which is preliminary data.</text>
</comment>
<feature type="compositionally biased region" description="Low complexity" evidence="3">
    <location>
        <begin position="167"/>
        <end position="185"/>
    </location>
</feature>
<name>A0AAV9AIC5_ACOGR</name>
<evidence type="ECO:0000313" key="4">
    <source>
        <dbReference type="EMBL" id="KAK1263844.1"/>
    </source>
</evidence>
<dbReference type="InterPro" id="IPR051992">
    <property type="entry name" value="OxStress_Response_Reg"/>
</dbReference>
<organism evidence="4 5">
    <name type="scientific">Acorus gramineus</name>
    <name type="common">Dwarf sweet flag</name>
    <dbReference type="NCBI Taxonomy" id="55184"/>
    <lineage>
        <taxon>Eukaryota</taxon>
        <taxon>Viridiplantae</taxon>
        <taxon>Streptophyta</taxon>
        <taxon>Embryophyta</taxon>
        <taxon>Tracheophyta</taxon>
        <taxon>Spermatophyta</taxon>
        <taxon>Magnoliopsida</taxon>
        <taxon>Liliopsida</taxon>
        <taxon>Acoraceae</taxon>
        <taxon>Acorus</taxon>
    </lineage>
</organism>
<evidence type="ECO:0000256" key="3">
    <source>
        <dbReference type="SAM" id="MobiDB-lite"/>
    </source>
</evidence>
<protein>
    <recommendedName>
        <fullName evidence="6">MTD1</fullName>
    </recommendedName>
</protein>
<gene>
    <name evidence="4" type="ORF">QJS04_geneDACA013491</name>
</gene>
<feature type="compositionally biased region" description="Polar residues" evidence="3">
    <location>
        <begin position="204"/>
        <end position="218"/>
    </location>
</feature>
<dbReference type="EMBL" id="JAUJYN010000009">
    <property type="protein sequence ID" value="KAK1263844.1"/>
    <property type="molecule type" value="Genomic_DNA"/>
</dbReference>
<proteinExistence type="predicted"/>
<reference evidence="4" key="1">
    <citation type="journal article" date="2023" name="Nat. Commun.">
        <title>Diploid and tetraploid genomes of Acorus and the evolution of monocots.</title>
        <authorList>
            <person name="Ma L."/>
            <person name="Liu K.W."/>
            <person name="Li Z."/>
            <person name="Hsiao Y.Y."/>
            <person name="Qi Y."/>
            <person name="Fu T."/>
            <person name="Tang G.D."/>
            <person name="Zhang D."/>
            <person name="Sun W.H."/>
            <person name="Liu D.K."/>
            <person name="Li Y."/>
            <person name="Chen G.Z."/>
            <person name="Liu X.D."/>
            <person name="Liao X.Y."/>
            <person name="Jiang Y.T."/>
            <person name="Yu X."/>
            <person name="Hao Y."/>
            <person name="Huang J."/>
            <person name="Zhao X.W."/>
            <person name="Ke S."/>
            <person name="Chen Y.Y."/>
            <person name="Wu W.L."/>
            <person name="Hsu J.L."/>
            <person name="Lin Y.F."/>
            <person name="Huang M.D."/>
            <person name="Li C.Y."/>
            <person name="Huang L."/>
            <person name="Wang Z.W."/>
            <person name="Zhao X."/>
            <person name="Zhong W.Y."/>
            <person name="Peng D.H."/>
            <person name="Ahmad S."/>
            <person name="Lan S."/>
            <person name="Zhang J.S."/>
            <person name="Tsai W.C."/>
            <person name="Van de Peer Y."/>
            <person name="Liu Z.J."/>
        </authorList>
    </citation>
    <scope>NUCLEOTIDE SEQUENCE</scope>
    <source>
        <strain evidence="4">SCP</strain>
    </source>
</reference>
<dbReference type="PANTHER" id="PTHR33172:SF96">
    <property type="entry name" value="PROTEIN OXIDATIVE STRESS 3 LIKE 3"/>
    <property type="match status" value="1"/>
</dbReference>
<feature type="region of interest" description="Disordered" evidence="3">
    <location>
        <begin position="155"/>
        <end position="191"/>
    </location>
</feature>
<evidence type="ECO:0008006" key="6">
    <source>
        <dbReference type="Google" id="ProtNLM"/>
    </source>
</evidence>
<evidence type="ECO:0000313" key="5">
    <source>
        <dbReference type="Proteomes" id="UP001179952"/>
    </source>
</evidence>
<feature type="region of interest" description="Disordered" evidence="3">
    <location>
        <begin position="24"/>
        <end position="83"/>
    </location>
</feature>
<evidence type="ECO:0000256" key="2">
    <source>
        <dbReference type="ARBA" id="ARBA00023242"/>
    </source>
</evidence>
<comment type="subcellular location">
    <subcellularLocation>
        <location evidence="1">Nucleus</location>
    </subcellularLocation>
</comment>